<proteinExistence type="predicted"/>
<dbReference type="InterPro" id="IPR055662">
    <property type="entry name" value="DUF7238"/>
</dbReference>
<keyword evidence="2" id="KW-1185">Reference proteome</keyword>
<sequence length="106" mass="12422">MQEKQQMKTENITPEGFLKVYRELLYTTEDSVLEYPEYLLLYKYLQEAGENLPISAEGGPNWVYSAWRKVDILPDPGKDMVVWQLINNIGIPIFDEAVKIYFELDD</sequence>
<dbReference type="Pfam" id="PF23885">
    <property type="entry name" value="DUF7238"/>
    <property type="match status" value="1"/>
</dbReference>
<dbReference type="EMBL" id="JQ031132">
    <property type="protein sequence ID" value="AEZ65334.1"/>
    <property type="molecule type" value="Genomic_DNA"/>
</dbReference>
<organism evidence="1 2">
    <name type="scientific">Escherichia phage FV3</name>
    <dbReference type="NCBI Taxonomy" id="1131317"/>
    <lineage>
        <taxon>Viruses</taxon>
        <taxon>Duplodnaviria</taxon>
        <taxon>Heunggongvirae</taxon>
        <taxon>Uroviricota</taxon>
        <taxon>Caudoviricetes</taxon>
        <taxon>Vequintavirinae</taxon>
        <taxon>Vequintavirus</taxon>
        <taxon>Vequintavirus SYGMH1</taxon>
        <taxon>Vequintavirus FV3</taxon>
    </lineage>
</organism>
<name>H6W8B9_9CAUD</name>
<gene>
    <name evidence="1" type="ORF">FV3_00198</name>
</gene>
<dbReference type="RefSeq" id="YP_007006369.1">
    <property type="nucleotide sequence ID" value="NC_019517.1"/>
</dbReference>
<dbReference type="GeneID" id="14011857"/>
<reference evidence="1 2" key="1">
    <citation type="journal article" date="2012" name="Arch. Virol.">
        <title>Bacteriophage vB_EcoM_FV3: a new member of "rV5-like viruses".</title>
        <authorList>
            <person name="Truncaite L."/>
            <person name="Simoliunas E."/>
            <person name="Zajanckauskaite A."/>
            <person name="Kaliniene L."/>
            <person name="Mankeviciute R."/>
            <person name="Staniulis J."/>
            <person name="Klausa V."/>
            <person name="Meskys R."/>
        </authorList>
    </citation>
    <scope>NUCLEOTIDE SEQUENCE [LARGE SCALE GENOMIC DNA]</scope>
</reference>
<accession>H6W8B9</accession>
<dbReference type="KEGG" id="vg:14011857"/>
<evidence type="ECO:0008006" key="3">
    <source>
        <dbReference type="Google" id="ProtNLM"/>
    </source>
</evidence>
<evidence type="ECO:0000313" key="2">
    <source>
        <dbReference type="Proteomes" id="UP000009052"/>
    </source>
</evidence>
<evidence type="ECO:0000313" key="1">
    <source>
        <dbReference type="EMBL" id="AEZ65334.1"/>
    </source>
</evidence>
<dbReference type="Proteomes" id="UP000009052">
    <property type="component" value="Segment"/>
</dbReference>
<protein>
    <recommendedName>
        <fullName evidence="3">Phage protein</fullName>
    </recommendedName>
</protein>